<gene>
    <name evidence="2" type="ORF">BV912_11735</name>
</gene>
<evidence type="ECO:0000313" key="2">
    <source>
        <dbReference type="EMBL" id="OSI16097.1"/>
    </source>
</evidence>
<dbReference type="RefSeq" id="WP_085360734.1">
    <property type="nucleotide sequence ID" value="NZ_MTAB01000043.1"/>
</dbReference>
<dbReference type="Gene3D" id="3.10.450.40">
    <property type="match status" value="1"/>
</dbReference>
<dbReference type="PANTHER" id="PTHR38595:SF1">
    <property type="entry name" value="TYPE VI SECRETION SYSTEM COMPONENT TSSE1"/>
    <property type="match status" value="1"/>
</dbReference>
<dbReference type="STRING" id="1931275.BV914_09975"/>
<dbReference type="Pfam" id="PF04965">
    <property type="entry name" value="GPW_gp25"/>
    <property type="match status" value="1"/>
</dbReference>
<dbReference type="NCBIfam" id="TIGR03357">
    <property type="entry name" value="VI_zyme"/>
    <property type="match status" value="1"/>
</dbReference>
<dbReference type="SUPFAM" id="SSF160719">
    <property type="entry name" value="gpW/gp25-like"/>
    <property type="match status" value="1"/>
</dbReference>
<protein>
    <submittedName>
        <fullName evidence="2">Type VI secretion protein</fullName>
    </submittedName>
</protein>
<reference evidence="3" key="1">
    <citation type="submission" date="2017-01" db="EMBL/GenBank/DDBJ databases">
        <authorList>
            <person name="Mah S.A."/>
            <person name="Swanson W.J."/>
            <person name="Moy G.W."/>
            <person name="Vacquier V.D."/>
        </authorList>
    </citation>
    <scope>NUCLEOTIDE SEQUENCE [LARGE SCALE GENOMIC DNA]</scope>
    <source>
        <strain evidence="3">124861</strain>
    </source>
</reference>
<dbReference type="InterPro" id="IPR017737">
    <property type="entry name" value="TssE1-like"/>
</dbReference>
<name>A0A1X3D994_9NEIS</name>
<dbReference type="InterPro" id="IPR053176">
    <property type="entry name" value="T6SS_TssE1-like"/>
</dbReference>
<dbReference type="InterPro" id="IPR007048">
    <property type="entry name" value="IraD/Gp25-like"/>
</dbReference>
<evidence type="ECO:0000313" key="3">
    <source>
        <dbReference type="Proteomes" id="UP000193303"/>
    </source>
</evidence>
<organism evidence="2 3">
    <name type="scientific">Neisseria dumasiana</name>
    <dbReference type="NCBI Taxonomy" id="1931275"/>
    <lineage>
        <taxon>Bacteria</taxon>
        <taxon>Pseudomonadati</taxon>
        <taxon>Pseudomonadota</taxon>
        <taxon>Betaproteobacteria</taxon>
        <taxon>Neisseriales</taxon>
        <taxon>Neisseriaceae</taxon>
        <taxon>Neisseria</taxon>
    </lineage>
</organism>
<dbReference type="OrthoDB" id="119583at2"/>
<dbReference type="EMBL" id="MTAB01000043">
    <property type="protein sequence ID" value="OSI16097.1"/>
    <property type="molecule type" value="Genomic_DNA"/>
</dbReference>
<proteinExistence type="predicted"/>
<evidence type="ECO:0000259" key="1">
    <source>
        <dbReference type="Pfam" id="PF04965"/>
    </source>
</evidence>
<sequence>MSPFKNQLLPSLFDRLTDEEPRKKKEARPDQAINLDQYRQAVLRDILYLLNTCNLQAETMEQHLPANVRSSTLNYGIPPLSGVNFSDIEWQDVEQNIKQAILDFEPRLDSKSLQVIVNTEDDDDDALHNKLIIEIKGHLKLNPYPKEFLLRTSMDIETGLFNLLEGGTGRE</sequence>
<dbReference type="PANTHER" id="PTHR38595">
    <property type="entry name" value="CYTOPLASMIC PROTEIN-RELATED"/>
    <property type="match status" value="1"/>
</dbReference>
<comment type="caution">
    <text evidence="2">The sequence shown here is derived from an EMBL/GenBank/DDBJ whole genome shotgun (WGS) entry which is preliminary data.</text>
</comment>
<accession>A0A1X3D994</accession>
<feature type="domain" description="IraD/Gp25-like" evidence="1">
    <location>
        <begin position="37"/>
        <end position="143"/>
    </location>
</feature>
<dbReference type="AlphaFoldDB" id="A0A1X3D994"/>
<dbReference type="Proteomes" id="UP000193303">
    <property type="component" value="Unassembled WGS sequence"/>
</dbReference>